<organism evidence="1 2">
    <name type="scientific">Streptomyces triticagri</name>
    <dbReference type="NCBI Taxonomy" id="2293568"/>
    <lineage>
        <taxon>Bacteria</taxon>
        <taxon>Bacillati</taxon>
        <taxon>Actinomycetota</taxon>
        <taxon>Actinomycetes</taxon>
        <taxon>Kitasatosporales</taxon>
        <taxon>Streptomycetaceae</taxon>
        <taxon>Streptomyces</taxon>
    </lineage>
</organism>
<name>A0A372M7K9_9ACTN</name>
<dbReference type="AlphaFoldDB" id="A0A372M7K9"/>
<dbReference type="Proteomes" id="UP000263094">
    <property type="component" value="Unassembled WGS sequence"/>
</dbReference>
<evidence type="ECO:0000313" key="1">
    <source>
        <dbReference type="EMBL" id="RFU86926.1"/>
    </source>
</evidence>
<dbReference type="OrthoDB" id="3539696at2"/>
<proteinExistence type="predicted"/>
<evidence type="ECO:0000313" key="2">
    <source>
        <dbReference type="Proteomes" id="UP000263094"/>
    </source>
</evidence>
<reference evidence="1 2" key="1">
    <citation type="submission" date="2018-08" db="EMBL/GenBank/DDBJ databases">
        <title>Isolation, diversity and antifungal activity of Actinobacteria from wheat.</title>
        <authorList>
            <person name="Han C."/>
        </authorList>
    </citation>
    <scope>NUCLEOTIDE SEQUENCE [LARGE SCALE GENOMIC DNA]</scope>
    <source>
        <strain evidence="1 2">NEAU-YY421</strain>
    </source>
</reference>
<keyword evidence="2" id="KW-1185">Reference proteome</keyword>
<comment type="caution">
    <text evidence="1">The sequence shown here is derived from an EMBL/GenBank/DDBJ whole genome shotgun (WGS) entry which is preliminary data.</text>
</comment>
<accession>A0A372M7K9</accession>
<gene>
    <name evidence="1" type="ORF">DY218_09800</name>
</gene>
<dbReference type="EMBL" id="QUAK01000051">
    <property type="protein sequence ID" value="RFU86926.1"/>
    <property type="molecule type" value="Genomic_DNA"/>
</dbReference>
<dbReference type="PANTHER" id="PTHR34613">
    <property type="entry name" value="SLL0800 PROTEIN"/>
    <property type="match status" value="1"/>
</dbReference>
<dbReference type="PANTHER" id="PTHR34613:SF1">
    <property type="entry name" value="SLL6017 PROTEIN"/>
    <property type="match status" value="1"/>
</dbReference>
<protein>
    <submittedName>
        <fullName evidence="1">Uncharacterized protein</fullName>
    </submittedName>
</protein>
<sequence length="85" mass="9790">MAYSSDFYKSYLVEEIRDEARDEGRDKGLAEGRAEDLLLILEERGLTISDETRQRIGDCRDPELLRSWVTRAVTASTSEEIFDTE</sequence>
<dbReference type="RefSeq" id="WP_128555537.1">
    <property type="nucleotide sequence ID" value="NZ_QUAK01000051.1"/>
</dbReference>